<dbReference type="PANTHER" id="PTHR35176">
    <property type="entry name" value="HEME OXYGENASE HI_0854-RELATED"/>
    <property type="match status" value="1"/>
</dbReference>
<dbReference type="SUPFAM" id="SSF50475">
    <property type="entry name" value="FMN-binding split barrel"/>
    <property type="match status" value="1"/>
</dbReference>
<dbReference type="PANTHER" id="PTHR35176:SF6">
    <property type="entry name" value="HEME OXYGENASE HI_0854-RELATED"/>
    <property type="match status" value="1"/>
</dbReference>
<dbReference type="InterPro" id="IPR052019">
    <property type="entry name" value="F420H2_bilvrd_red/Heme_oxyg"/>
</dbReference>
<dbReference type="GO" id="GO:0016627">
    <property type="term" value="F:oxidoreductase activity, acting on the CH-CH group of donors"/>
    <property type="evidence" value="ECO:0007669"/>
    <property type="project" value="TreeGrafter"/>
</dbReference>
<feature type="domain" description="Pyridoxamine 5'-phosphate oxidase N-terminal" evidence="2">
    <location>
        <begin position="11"/>
        <end position="139"/>
    </location>
</feature>
<accession>A0A7X3FJ29</accession>
<dbReference type="Gene3D" id="2.30.110.10">
    <property type="entry name" value="Electron Transport, Fmn-binding Protein, Chain A"/>
    <property type="match status" value="1"/>
</dbReference>
<dbReference type="InterPro" id="IPR012349">
    <property type="entry name" value="Split_barrel_FMN-bd"/>
</dbReference>
<gene>
    <name evidence="3" type="ORF">EDM21_14350</name>
</gene>
<dbReference type="InterPro" id="IPR011576">
    <property type="entry name" value="Pyridox_Oxase_N"/>
</dbReference>
<comment type="caution">
    <text evidence="3">The sequence shown here is derived from an EMBL/GenBank/DDBJ whole genome shotgun (WGS) entry which is preliminary data.</text>
</comment>
<dbReference type="PIRSF" id="PIRSF004633">
    <property type="entry name" value="UCP_PLP_oxd"/>
    <property type="match status" value="1"/>
</dbReference>
<dbReference type="InterPro" id="IPR014419">
    <property type="entry name" value="HutZ"/>
</dbReference>
<protein>
    <submittedName>
        <fullName evidence="3">Heme iron utilization protein</fullName>
    </submittedName>
</protein>
<dbReference type="OrthoDB" id="5345368at2"/>
<organism evidence="3 4">
    <name type="scientific">Paenibacillus lutrae</name>
    <dbReference type="NCBI Taxonomy" id="2078573"/>
    <lineage>
        <taxon>Bacteria</taxon>
        <taxon>Bacillati</taxon>
        <taxon>Bacillota</taxon>
        <taxon>Bacilli</taxon>
        <taxon>Bacillales</taxon>
        <taxon>Paenibacillaceae</taxon>
        <taxon>Paenibacillus</taxon>
    </lineage>
</organism>
<proteinExistence type="predicted"/>
<evidence type="ECO:0000259" key="2">
    <source>
        <dbReference type="Pfam" id="PF01243"/>
    </source>
</evidence>
<dbReference type="Pfam" id="PF01243">
    <property type="entry name" value="PNPOx_N"/>
    <property type="match status" value="1"/>
</dbReference>
<dbReference type="Proteomes" id="UP000490800">
    <property type="component" value="Unassembled WGS sequence"/>
</dbReference>
<keyword evidence="4" id="KW-1185">Reference proteome</keyword>
<sequence length="170" mass="19566">MKQPNMDEIRQRFVNFVTSRKSLVISSQDEHGVPFISYAPYVHLNNKLYIYISRISDHYRYVETGPKVHVMLINDESEAQNMFARERARWVCTTENLGNEGHEEIFAAFDTAFGNKMMGMLRGLDFSLFELTPLEGRYVIGFGQAFDVDLSGDRFEHVVVDKKTEAGTKV</sequence>
<dbReference type="RefSeq" id="WP_157336399.1">
    <property type="nucleotide sequence ID" value="NZ_RHLK01000007.1"/>
</dbReference>
<evidence type="ECO:0000256" key="1">
    <source>
        <dbReference type="ARBA" id="ARBA00023002"/>
    </source>
</evidence>
<name>A0A7X3FJ29_9BACL</name>
<evidence type="ECO:0000313" key="4">
    <source>
        <dbReference type="Proteomes" id="UP000490800"/>
    </source>
</evidence>
<evidence type="ECO:0000313" key="3">
    <source>
        <dbReference type="EMBL" id="MVP00689.1"/>
    </source>
</evidence>
<dbReference type="GO" id="GO:0070967">
    <property type="term" value="F:coenzyme F420 binding"/>
    <property type="evidence" value="ECO:0007669"/>
    <property type="project" value="TreeGrafter"/>
</dbReference>
<dbReference type="AlphaFoldDB" id="A0A7X3FJ29"/>
<keyword evidence="1" id="KW-0560">Oxidoreductase</keyword>
<reference evidence="3 4" key="1">
    <citation type="journal article" date="2019" name="Microorganisms">
        <title>Paenibacillus lutrae sp. nov., A Chitinolytic Species Isolated from A River Otter in Castril Natural Park, Granada, Spain.</title>
        <authorList>
            <person name="Rodriguez M."/>
            <person name="Reina J.C."/>
            <person name="Bejar V."/>
            <person name="Llamas I."/>
        </authorList>
    </citation>
    <scope>NUCLEOTIDE SEQUENCE [LARGE SCALE GENOMIC DNA]</scope>
    <source>
        <strain evidence="3 4">N10</strain>
    </source>
</reference>
<dbReference type="EMBL" id="RHLK01000007">
    <property type="protein sequence ID" value="MVP00689.1"/>
    <property type="molecule type" value="Genomic_DNA"/>
</dbReference>
<dbReference type="GO" id="GO:0005829">
    <property type="term" value="C:cytosol"/>
    <property type="evidence" value="ECO:0007669"/>
    <property type="project" value="TreeGrafter"/>
</dbReference>